<accession>A0A1G7SJK7</accession>
<sequence length="162" mass="18422">MDIFSKREGPRAEDVKAKRLISENMPVIRKLADQLSGGGYTRMRQQEAKRREQPKLDGLMIYDLKGPVRNDTPEPYVKVSLNNRVVLADKSSGLQIQMLGEIRGNFMSKKLVLATKENGFLSPLDDDLYTRLKHLEGVEITRDFTEKDLANELESVLDLKST</sequence>
<dbReference type="Proteomes" id="UP000182284">
    <property type="component" value="Unassembled WGS sequence"/>
</dbReference>
<protein>
    <submittedName>
        <fullName evidence="1">Uncharacterized protein</fullName>
    </submittedName>
</protein>
<proteinExistence type="predicted"/>
<gene>
    <name evidence="1" type="ORF">SAMN04488117_11466</name>
</gene>
<organism evidence="1 2">
    <name type="scientific">Celeribacter baekdonensis</name>
    <dbReference type="NCBI Taxonomy" id="875171"/>
    <lineage>
        <taxon>Bacteria</taxon>
        <taxon>Pseudomonadati</taxon>
        <taxon>Pseudomonadota</taxon>
        <taxon>Alphaproteobacteria</taxon>
        <taxon>Rhodobacterales</taxon>
        <taxon>Roseobacteraceae</taxon>
        <taxon>Celeribacter</taxon>
    </lineage>
</organism>
<dbReference type="AlphaFoldDB" id="A0A1G7SJK7"/>
<dbReference type="OrthoDB" id="8226460at2"/>
<evidence type="ECO:0000313" key="1">
    <source>
        <dbReference type="EMBL" id="SDG23141.1"/>
    </source>
</evidence>
<reference evidence="1 2" key="1">
    <citation type="submission" date="2016-10" db="EMBL/GenBank/DDBJ databases">
        <authorList>
            <person name="de Groot N.N."/>
        </authorList>
    </citation>
    <scope>NUCLEOTIDE SEQUENCE [LARGE SCALE GENOMIC DNA]</scope>
    <source>
        <strain evidence="1 2">DSM 27375</strain>
    </source>
</reference>
<dbReference type="EMBL" id="FNBL01000014">
    <property type="protein sequence ID" value="SDG23141.1"/>
    <property type="molecule type" value="Genomic_DNA"/>
</dbReference>
<name>A0A1G7SJK7_9RHOB</name>
<dbReference type="RefSeq" id="WP_074646596.1">
    <property type="nucleotide sequence ID" value="NZ_FNBL01000014.1"/>
</dbReference>
<evidence type="ECO:0000313" key="2">
    <source>
        <dbReference type="Proteomes" id="UP000182284"/>
    </source>
</evidence>